<sequence length="100" mass="12175">MTYNKERHKQFVIRLQDLKNQGKNLFLENSEEDSELSKYNIGVEEQVFWIHRENFVLIMKNFLENILDFDEFETAFSLLYEEVGKEVNMFKIDLEQIDKF</sequence>
<dbReference type="EMBL" id="KC509522">
    <property type="protein sequence ID" value="AGY78400.1"/>
    <property type="molecule type" value="Genomic_DNA"/>
</dbReference>
<gene>
    <name evidence="1" type="primary">orf100</name>
</gene>
<reference evidence="1" key="1">
    <citation type="journal article" date="2014" name="Genome Biol. Evol.">
        <title>Serial gene losses and foreign DNA underlie size and sequence variation in the plastid genomes of diatoms.</title>
        <authorList>
            <person name="Ruck E.C."/>
            <person name="Nakov T."/>
            <person name="Jansen R.K."/>
            <person name="Theriot E.C."/>
            <person name="Alverson A.J."/>
        </authorList>
    </citation>
    <scope>NUCLEOTIDE SEQUENCE</scope>
    <source>
        <strain evidence="1">Ccmp1855</strain>
    </source>
</reference>
<keyword evidence="1" id="KW-0150">Chloroplast</keyword>
<organism evidence="1">
    <name type="scientific">Cylindrotheca closterium</name>
    <dbReference type="NCBI Taxonomy" id="2856"/>
    <lineage>
        <taxon>Eukaryota</taxon>
        <taxon>Sar</taxon>
        <taxon>Stramenopiles</taxon>
        <taxon>Ochrophyta</taxon>
        <taxon>Bacillariophyta</taxon>
        <taxon>Bacillariophyceae</taxon>
        <taxon>Bacillariophycidae</taxon>
        <taxon>Bacillariales</taxon>
        <taxon>Bacillariaceae</taxon>
        <taxon>Cylindrotheca</taxon>
    </lineage>
</organism>
<dbReference type="RefSeq" id="YP_009029004.1">
    <property type="nucleotide sequence ID" value="NC_024082.1"/>
</dbReference>
<keyword evidence="1" id="KW-0934">Plastid</keyword>
<dbReference type="GeneID" id="19739965"/>
<evidence type="ECO:0000313" key="1">
    <source>
        <dbReference type="EMBL" id="AGY78400.1"/>
    </source>
</evidence>
<accession>A0A023IP36</accession>
<proteinExistence type="predicted"/>
<geneLocation type="chloroplast" evidence="1"/>
<dbReference type="AlphaFoldDB" id="A0A023IP36"/>
<name>A0A023IP36_9STRA</name>
<protein>
    <submittedName>
        <fullName evidence="1">Uncharacterized protein</fullName>
    </submittedName>
</protein>